<evidence type="ECO:0000256" key="2">
    <source>
        <dbReference type="SAM" id="SignalP"/>
    </source>
</evidence>
<evidence type="ECO:0000256" key="1">
    <source>
        <dbReference type="PROSITE-ProRule" id="PRU00339"/>
    </source>
</evidence>
<gene>
    <name evidence="3" type="ordered locus">Terro_1874</name>
</gene>
<dbReference type="InterPro" id="IPR011990">
    <property type="entry name" value="TPR-like_helical_dom_sf"/>
</dbReference>
<feature type="repeat" description="TPR" evidence="1">
    <location>
        <begin position="196"/>
        <end position="229"/>
    </location>
</feature>
<dbReference type="AlphaFoldDB" id="I3ZFZ8"/>
<dbReference type="SUPFAM" id="SSF48452">
    <property type="entry name" value="TPR-like"/>
    <property type="match status" value="2"/>
</dbReference>
<dbReference type="PANTHER" id="PTHR12558">
    <property type="entry name" value="CELL DIVISION CYCLE 16,23,27"/>
    <property type="match status" value="1"/>
</dbReference>
<dbReference type="PANTHER" id="PTHR12558:SF13">
    <property type="entry name" value="CELL DIVISION CYCLE PROTEIN 27 HOMOLOG"/>
    <property type="match status" value="1"/>
</dbReference>
<dbReference type="KEGG" id="trs:Terro_1874"/>
<organism evidence="3 4">
    <name type="scientific">Terriglobus roseus (strain DSM 18391 / NRRL B-41598 / KBS 63)</name>
    <dbReference type="NCBI Taxonomy" id="926566"/>
    <lineage>
        <taxon>Bacteria</taxon>
        <taxon>Pseudomonadati</taxon>
        <taxon>Acidobacteriota</taxon>
        <taxon>Terriglobia</taxon>
        <taxon>Terriglobales</taxon>
        <taxon>Acidobacteriaceae</taxon>
        <taxon>Terriglobus</taxon>
    </lineage>
</organism>
<dbReference type="PROSITE" id="PS50005">
    <property type="entry name" value="TPR"/>
    <property type="match status" value="1"/>
</dbReference>
<keyword evidence="1" id="KW-0802">TPR repeat</keyword>
<reference evidence="3 4" key="1">
    <citation type="submission" date="2012-06" db="EMBL/GenBank/DDBJ databases">
        <title>Complete genome of Terriglobus roseus DSM 18391.</title>
        <authorList>
            <consortium name="US DOE Joint Genome Institute (JGI-PGF)"/>
            <person name="Lucas S."/>
            <person name="Copeland A."/>
            <person name="Lapidus A."/>
            <person name="Glavina del Rio T."/>
            <person name="Dalin E."/>
            <person name="Tice H."/>
            <person name="Bruce D."/>
            <person name="Goodwin L."/>
            <person name="Pitluck S."/>
            <person name="Peters L."/>
            <person name="Mikhailova N."/>
            <person name="Munk A.C.C."/>
            <person name="Kyrpides N."/>
            <person name="Mavromatis K."/>
            <person name="Ivanova N."/>
            <person name="Brettin T."/>
            <person name="Detter J.C."/>
            <person name="Han C."/>
            <person name="Larimer F."/>
            <person name="Land M."/>
            <person name="Hauser L."/>
            <person name="Markowitz V."/>
            <person name="Cheng J.-F."/>
            <person name="Hugenholtz P."/>
            <person name="Woyke T."/>
            <person name="Wu D."/>
            <person name="Brambilla E."/>
            <person name="Klenk H.-P."/>
            <person name="Eisen J.A."/>
        </authorList>
    </citation>
    <scope>NUCLEOTIDE SEQUENCE [LARGE SCALE GENOMIC DNA]</scope>
    <source>
        <strain evidence="4">DSM 18391 / NRRL B-41598 / KBS 63</strain>
    </source>
</reference>
<accession>I3ZFZ8</accession>
<keyword evidence="2" id="KW-0732">Signal</keyword>
<dbReference type="Gene3D" id="1.25.40.10">
    <property type="entry name" value="Tetratricopeptide repeat domain"/>
    <property type="match status" value="1"/>
</dbReference>
<dbReference type="GO" id="GO:0051301">
    <property type="term" value="P:cell division"/>
    <property type="evidence" value="ECO:0007669"/>
    <property type="project" value="TreeGrafter"/>
</dbReference>
<dbReference type="SMART" id="SM00028">
    <property type="entry name" value="TPR"/>
    <property type="match status" value="3"/>
</dbReference>
<dbReference type="eggNOG" id="COG0457">
    <property type="taxonomic scope" value="Bacteria"/>
</dbReference>
<evidence type="ECO:0000313" key="3">
    <source>
        <dbReference type="EMBL" id="AFL88166.1"/>
    </source>
</evidence>
<feature type="signal peptide" evidence="2">
    <location>
        <begin position="1"/>
        <end position="20"/>
    </location>
</feature>
<name>I3ZFZ8_TERRK</name>
<protein>
    <submittedName>
        <fullName evidence="3">Uncharacterized protein</fullName>
    </submittedName>
</protein>
<feature type="chain" id="PRO_5003684036" evidence="2">
    <location>
        <begin position="21"/>
        <end position="310"/>
    </location>
</feature>
<keyword evidence="4" id="KW-1185">Reference proteome</keyword>
<sequence>MIGVSRVACVTLLFAATAAAQIPAPALADARAGRVDAAVAALKPIRNADAQELLCKLYSSVDGRDEAITACESAASLAPSNSDYALELARVYGNKADHSGTFTGMRMVSKIRGSFEKAVQLNPKNVEALSDLGQFYAEAPGIVGGGLDKARDIANRLKPLSAARAHRLSAMIAAKSKDDATAEAEYRAELAVAHSPEAYVDLASFYRSRKQADRAAQNAKLALAADPHHGPDTLDAAAILIDLKQPIEAIAALRAYLGTQQIELSAFAHAHVLLGNALKATGDTAGAQKEYAAALALAANYDAARKGAGQ</sequence>
<evidence type="ECO:0000313" key="4">
    <source>
        <dbReference type="Proteomes" id="UP000006056"/>
    </source>
</evidence>
<proteinExistence type="predicted"/>
<dbReference type="HOGENOM" id="CLU_068881_0_0_0"/>
<dbReference type="EMBL" id="CP003379">
    <property type="protein sequence ID" value="AFL88166.1"/>
    <property type="molecule type" value="Genomic_DNA"/>
</dbReference>
<dbReference type="Pfam" id="PF13181">
    <property type="entry name" value="TPR_8"/>
    <property type="match status" value="1"/>
</dbReference>
<dbReference type="STRING" id="926566.Terro_1874"/>
<dbReference type="Proteomes" id="UP000006056">
    <property type="component" value="Chromosome"/>
</dbReference>
<dbReference type="InterPro" id="IPR019734">
    <property type="entry name" value="TPR_rpt"/>
</dbReference>